<evidence type="ECO:0000256" key="1">
    <source>
        <dbReference type="PROSITE-ProRule" id="PRU00169"/>
    </source>
</evidence>
<feature type="region of interest" description="Disordered" evidence="2">
    <location>
        <begin position="172"/>
        <end position="327"/>
    </location>
</feature>
<proteinExistence type="predicted"/>
<feature type="compositionally biased region" description="Pro residues" evidence="2">
    <location>
        <begin position="281"/>
        <end position="296"/>
    </location>
</feature>
<dbReference type="Pfam" id="PF05157">
    <property type="entry name" value="MshEN"/>
    <property type="match status" value="1"/>
</dbReference>
<sequence length="770" mass="83509">MLARPQYERVIALGQKSPERSEEVIVENDIMSEADLLKALSAVYRTHFVSTEKLAKADIPRATVQLIPRRVAETMGVFPVLFDRQRSVLSVVTADPDDAATLREIKLVSGASDVKAFVTRPAAIAAAIRKHHAGDPRAFELLERGGLHYDFGQQVMADGRIMTAKDTLRNTGIELGSGNGPAAAPAYESISPPPPAAAPSVQAAAPIPTPVRSPPPVPQQPASPPPLPRRSVVAEDEASRLRSDEKVFGPRPARTAAPSEFPASEPTRAPKRTGRSVSLSAPPPPNLSPPSVPAPSPVRSRAPHSSPPIRAAQPARNPAPSGSSEFYMQPSDAVRQQILQNDTTIELLTVMVSLLENSRAELRGHSSQVARLLRRVAERMNLDRTETHAVIVAGHIHDIGKMGQFHLTALNCAEYEGHRVAAQKTHETPLRLLETVRLSPSTKNAVMHMYERVDGKGFPGKLVGKDIPLGARLLAVADTYADLTQNPRNPFRKVLSAAEAMDVLAKHRGSIFDPSILDLFKALVLGEDMKEKLLANRYRALIVDADPEESTVLELRMVEQGFDVRTARSVEAARKLLAEGVEFGLVICEVELPDADGLAFLSEARRESWGRDIPWVVHTQKTGRAEAQRAFDLGAIDFVSKPVQAEVLVAKLKAMLDNQKASSKRATKGVSGSLREMGLPDIVQVLFHGRKTGKLNVSSGGKTGEIHFLEGNIANAILADLAGTNAFYAMLKFVDGDFALDPSFTPPKRIIEEPAEALLLEGMRRMDEGL</sequence>
<feature type="compositionally biased region" description="Low complexity" evidence="2">
    <location>
        <begin position="181"/>
        <end position="190"/>
    </location>
</feature>
<accession>A0A0K1PYB9</accession>
<dbReference type="EMBL" id="CP012333">
    <property type="protein sequence ID" value="AKU98525.1"/>
    <property type="molecule type" value="Genomic_DNA"/>
</dbReference>
<keyword evidence="6" id="KW-1185">Reference proteome</keyword>
<evidence type="ECO:0000259" key="3">
    <source>
        <dbReference type="PROSITE" id="PS50110"/>
    </source>
</evidence>
<dbReference type="InterPro" id="IPR052020">
    <property type="entry name" value="Cyclic_di-GMP/3'3'-cGAMP_PDE"/>
</dbReference>
<dbReference type="SUPFAM" id="SSF109604">
    <property type="entry name" value="HD-domain/PDEase-like"/>
    <property type="match status" value="1"/>
</dbReference>
<feature type="compositionally biased region" description="Basic and acidic residues" evidence="2">
    <location>
        <begin position="237"/>
        <end position="248"/>
    </location>
</feature>
<dbReference type="InterPro" id="IPR011006">
    <property type="entry name" value="CheY-like_superfamily"/>
</dbReference>
<dbReference type="Gene3D" id="3.30.300.160">
    <property type="entry name" value="Type II secretion system, protein E, N-terminal domain"/>
    <property type="match status" value="1"/>
</dbReference>
<dbReference type="Gene3D" id="3.40.50.2300">
    <property type="match status" value="1"/>
</dbReference>
<protein>
    <submittedName>
        <fullName evidence="5">HAMP domain/GAF domain/HD domain protein</fullName>
    </submittedName>
</protein>
<feature type="compositionally biased region" description="Pro residues" evidence="2">
    <location>
        <begin position="207"/>
        <end position="228"/>
    </location>
</feature>
<dbReference type="Pfam" id="PF00072">
    <property type="entry name" value="Response_reg"/>
    <property type="match status" value="1"/>
</dbReference>
<feature type="domain" description="HD-GYP" evidence="4">
    <location>
        <begin position="340"/>
        <end position="536"/>
    </location>
</feature>
<dbReference type="SUPFAM" id="SSF160246">
    <property type="entry name" value="EspE N-terminal domain-like"/>
    <property type="match status" value="1"/>
</dbReference>
<dbReference type="Pfam" id="PF14332">
    <property type="entry name" value="DUF4388"/>
    <property type="match status" value="1"/>
</dbReference>
<dbReference type="InterPro" id="IPR007831">
    <property type="entry name" value="T2SS_GspE_N"/>
</dbReference>
<dbReference type="PROSITE" id="PS51832">
    <property type="entry name" value="HD_GYP"/>
    <property type="match status" value="1"/>
</dbReference>
<dbReference type="PROSITE" id="PS50110">
    <property type="entry name" value="RESPONSE_REGULATORY"/>
    <property type="match status" value="1"/>
</dbReference>
<dbReference type="Pfam" id="PF13487">
    <property type="entry name" value="HD_5"/>
    <property type="match status" value="1"/>
</dbReference>
<dbReference type="InterPro" id="IPR037257">
    <property type="entry name" value="T2SS_E_N_sf"/>
</dbReference>
<dbReference type="SMART" id="SM00448">
    <property type="entry name" value="REC"/>
    <property type="match status" value="1"/>
</dbReference>
<feature type="compositionally biased region" description="Low complexity" evidence="2">
    <location>
        <begin position="297"/>
        <end position="308"/>
    </location>
</feature>
<organism evidence="5 6">
    <name type="scientific">Labilithrix luteola</name>
    <dbReference type="NCBI Taxonomy" id="1391654"/>
    <lineage>
        <taxon>Bacteria</taxon>
        <taxon>Pseudomonadati</taxon>
        <taxon>Myxococcota</taxon>
        <taxon>Polyangia</taxon>
        <taxon>Polyangiales</taxon>
        <taxon>Labilitrichaceae</taxon>
        <taxon>Labilithrix</taxon>
    </lineage>
</organism>
<dbReference type="AlphaFoldDB" id="A0A0K1PYB9"/>
<evidence type="ECO:0000259" key="4">
    <source>
        <dbReference type="PROSITE" id="PS51832"/>
    </source>
</evidence>
<dbReference type="GO" id="GO:0000160">
    <property type="term" value="P:phosphorelay signal transduction system"/>
    <property type="evidence" value="ECO:0007669"/>
    <property type="project" value="InterPro"/>
</dbReference>
<dbReference type="Gene3D" id="1.10.3210.10">
    <property type="entry name" value="Hypothetical protein af1432"/>
    <property type="match status" value="1"/>
</dbReference>
<feature type="domain" description="Response regulatory" evidence="3">
    <location>
        <begin position="539"/>
        <end position="656"/>
    </location>
</feature>
<dbReference type="InterPro" id="IPR037522">
    <property type="entry name" value="HD_GYP_dom"/>
</dbReference>
<dbReference type="InterPro" id="IPR001789">
    <property type="entry name" value="Sig_transdc_resp-reg_receiver"/>
</dbReference>
<dbReference type="PANTHER" id="PTHR45228">
    <property type="entry name" value="CYCLIC DI-GMP PHOSPHODIESTERASE TM_0186-RELATED"/>
    <property type="match status" value="1"/>
</dbReference>
<comment type="caution">
    <text evidence="1">Lacks conserved residue(s) required for the propagation of feature annotation.</text>
</comment>
<dbReference type="CDD" id="cd00077">
    <property type="entry name" value="HDc"/>
    <property type="match status" value="1"/>
</dbReference>
<dbReference type="SUPFAM" id="SSF52172">
    <property type="entry name" value="CheY-like"/>
    <property type="match status" value="1"/>
</dbReference>
<dbReference type="STRING" id="1391654.AKJ09_05189"/>
<dbReference type="Proteomes" id="UP000064967">
    <property type="component" value="Chromosome"/>
</dbReference>
<dbReference type="KEGG" id="llu:AKJ09_05189"/>
<dbReference type="InterPro" id="IPR003607">
    <property type="entry name" value="HD/PDEase_dom"/>
</dbReference>
<name>A0A0K1PYB9_9BACT</name>
<reference evidence="5 6" key="1">
    <citation type="submission" date="2015-08" db="EMBL/GenBank/DDBJ databases">
        <authorList>
            <person name="Babu N.S."/>
            <person name="Beckwith C.J."/>
            <person name="Beseler K.G."/>
            <person name="Brison A."/>
            <person name="Carone J.V."/>
            <person name="Caskin T.P."/>
            <person name="Diamond M."/>
            <person name="Durham M.E."/>
            <person name="Foxe J.M."/>
            <person name="Go M."/>
            <person name="Henderson B.A."/>
            <person name="Jones I.B."/>
            <person name="McGettigan J.A."/>
            <person name="Micheletti S.J."/>
            <person name="Nasrallah M.E."/>
            <person name="Ortiz D."/>
            <person name="Piller C.R."/>
            <person name="Privatt S.R."/>
            <person name="Schneider S.L."/>
            <person name="Sharp S."/>
            <person name="Smith T.C."/>
            <person name="Stanton J.D."/>
            <person name="Ullery H.E."/>
            <person name="Wilson R.J."/>
            <person name="Serrano M.G."/>
            <person name="Buck G."/>
            <person name="Lee V."/>
            <person name="Wang Y."/>
            <person name="Carvalho R."/>
            <person name="Voegtly L."/>
            <person name="Shi R."/>
            <person name="Duckworth R."/>
            <person name="Johnson A."/>
            <person name="Loviza R."/>
            <person name="Walstead R."/>
            <person name="Shah Z."/>
            <person name="Kiflezghi M."/>
            <person name="Wade K."/>
            <person name="Ball S.L."/>
            <person name="Bradley K.W."/>
            <person name="Asai D.J."/>
            <person name="Bowman C.A."/>
            <person name="Russell D.A."/>
            <person name="Pope W.H."/>
            <person name="Jacobs-Sera D."/>
            <person name="Hendrix R.W."/>
            <person name="Hatfull G.F."/>
        </authorList>
    </citation>
    <scope>NUCLEOTIDE SEQUENCE [LARGE SCALE GENOMIC DNA]</scope>
    <source>
        <strain evidence="5 6">DSM 27648</strain>
    </source>
</reference>
<dbReference type="PANTHER" id="PTHR45228:SF1">
    <property type="entry name" value="CYCLIC DI-GMP PHOSPHODIESTERASE TM_0186"/>
    <property type="match status" value="1"/>
</dbReference>
<gene>
    <name evidence="5" type="ORF">AKJ09_05189</name>
</gene>
<evidence type="ECO:0000256" key="2">
    <source>
        <dbReference type="SAM" id="MobiDB-lite"/>
    </source>
</evidence>
<evidence type="ECO:0000313" key="5">
    <source>
        <dbReference type="EMBL" id="AKU98525.1"/>
    </source>
</evidence>
<dbReference type="CDD" id="cd00156">
    <property type="entry name" value="REC"/>
    <property type="match status" value="1"/>
</dbReference>
<evidence type="ECO:0000313" key="6">
    <source>
        <dbReference type="Proteomes" id="UP000064967"/>
    </source>
</evidence>
<dbReference type="InterPro" id="IPR025497">
    <property type="entry name" value="PatA-like_N"/>
</dbReference>